<dbReference type="AlphaFoldDB" id="X0S954"/>
<gene>
    <name evidence="2" type="ORF">S01H1_15942</name>
</gene>
<protein>
    <recommendedName>
        <fullName evidence="3">2-hydroxyacyl-CoA dehydratase</fullName>
    </recommendedName>
</protein>
<comment type="caution">
    <text evidence="2">The sequence shown here is derived from an EMBL/GenBank/DDBJ whole genome shotgun (WGS) entry which is preliminary data.</text>
</comment>
<dbReference type="Gene3D" id="3.40.50.11890">
    <property type="match status" value="1"/>
</dbReference>
<feature type="non-terminal residue" evidence="2">
    <location>
        <position position="1"/>
    </location>
</feature>
<name>X0S954_9ZZZZ</name>
<evidence type="ECO:0000313" key="2">
    <source>
        <dbReference type="EMBL" id="GAF77563.1"/>
    </source>
</evidence>
<accession>X0S954</accession>
<organism evidence="2">
    <name type="scientific">marine sediment metagenome</name>
    <dbReference type="NCBI Taxonomy" id="412755"/>
    <lineage>
        <taxon>unclassified sequences</taxon>
        <taxon>metagenomes</taxon>
        <taxon>ecological metagenomes</taxon>
    </lineage>
</organism>
<dbReference type="Gene3D" id="1.20.1270.370">
    <property type="match status" value="1"/>
</dbReference>
<dbReference type="PANTHER" id="PTHR30548:SF2">
    <property type="entry name" value="2-HYDROXYACYL-COA DEHYDRATASE,D-COMPONENT"/>
    <property type="match status" value="1"/>
</dbReference>
<dbReference type="PANTHER" id="PTHR30548">
    <property type="entry name" value="2-HYDROXYGLUTARYL-COA DEHYDRATASE, D-COMPONENT-RELATED"/>
    <property type="match status" value="1"/>
</dbReference>
<proteinExistence type="inferred from homology"/>
<dbReference type="InterPro" id="IPR010327">
    <property type="entry name" value="FldB/FldC_alpha/beta"/>
</dbReference>
<reference evidence="2" key="1">
    <citation type="journal article" date="2014" name="Front. Microbiol.">
        <title>High frequency of phylogenetically diverse reductive dehalogenase-homologous genes in deep subseafloor sedimentary metagenomes.</title>
        <authorList>
            <person name="Kawai M."/>
            <person name="Futagami T."/>
            <person name="Toyoda A."/>
            <person name="Takaki Y."/>
            <person name="Nishi S."/>
            <person name="Hori S."/>
            <person name="Arai W."/>
            <person name="Tsubouchi T."/>
            <person name="Morono Y."/>
            <person name="Uchiyama I."/>
            <person name="Ito T."/>
            <person name="Fujiyama A."/>
            <person name="Inagaki F."/>
            <person name="Takami H."/>
        </authorList>
    </citation>
    <scope>NUCLEOTIDE SEQUENCE</scope>
    <source>
        <strain evidence="2">Expedition CK06-06</strain>
    </source>
</reference>
<dbReference type="EMBL" id="BARS01008354">
    <property type="protein sequence ID" value="GAF77563.1"/>
    <property type="molecule type" value="Genomic_DNA"/>
</dbReference>
<evidence type="ECO:0000256" key="1">
    <source>
        <dbReference type="ARBA" id="ARBA00005806"/>
    </source>
</evidence>
<evidence type="ECO:0008006" key="3">
    <source>
        <dbReference type="Google" id="ProtNLM"/>
    </source>
</evidence>
<dbReference type="Gene3D" id="3.40.50.11900">
    <property type="match status" value="1"/>
</dbReference>
<dbReference type="Pfam" id="PF06050">
    <property type="entry name" value="HGD-D"/>
    <property type="match status" value="1"/>
</dbReference>
<sequence length="264" mass="30814">YYMDERSLGYFGAELRKMTKFIEKHTGRKLDIDKLKEALEYSNQMFELWDEYNQLRRSVPSPHGWGIGAPQCFSQAWCYEAGTPQGVDWFKKLVEMAELNVKNGVGPVPEEKIRLFWFDLLPYGWVFEFLPWLEEEWGAVLVMDMFGNYPYTMIDTSNEEQMWKDLAKRNLFDSPMVRQARGVAENFASDINRIVKDFKIDVVIWPGHMGHKDGSASVGIMRETCRDLNVPFVHLGIDLFDKRYSTPDQVKDKMSQFFRAMGLG</sequence>
<comment type="similarity">
    <text evidence="1">Belongs to the FldB/FldC dehydratase alpha/beta subunit family.</text>
</comment>